<sequence length="217" mass="24501">MGRVTRSKLQNIKNIKKAVEAKKRKQEEREREREQPTASTSNAQPATPATPCTSHNTTAHLSSAKKRKLEVGKTAADIVPINDENIILKQSYLRELFTNVACSQCYGQSLKVQFVNKSLDFKLHLKCEDCGNECGDGKVDDTPITNTLVYSTMEVGLGFTSYNKLISNMSMTPLYAKYQDTQRHILQKTEQKAKEVMEKTRDAVKDTTHQIKTVFII</sequence>
<protein>
    <submittedName>
        <fullName evidence="2">Uncharacterized protein</fullName>
    </submittedName>
</protein>
<evidence type="ECO:0000256" key="1">
    <source>
        <dbReference type="SAM" id="MobiDB-lite"/>
    </source>
</evidence>
<keyword evidence="3" id="KW-1185">Reference proteome</keyword>
<reference evidence="2" key="1">
    <citation type="submission" date="2020-07" db="EMBL/GenBank/DDBJ databases">
        <title>The High-quality genome of the commercially important snow crab, Chionoecetes opilio.</title>
        <authorList>
            <person name="Jeong J.-H."/>
            <person name="Ryu S."/>
        </authorList>
    </citation>
    <scope>NUCLEOTIDE SEQUENCE</scope>
    <source>
        <strain evidence="2">MADBK_172401_WGS</strain>
        <tissue evidence="2">Digestive gland</tissue>
    </source>
</reference>
<feature type="compositionally biased region" description="Basic and acidic residues" evidence="1">
    <location>
        <begin position="17"/>
        <end position="35"/>
    </location>
</feature>
<comment type="caution">
    <text evidence="2">The sequence shown here is derived from an EMBL/GenBank/DDBJ whole genome shotgun (WGS) entry which is preliminary data.</text>
</comment>
<dbReference type="Proteomes" id="UP000770661">
    <property type="component" value="Unassembled WGS sequence"/>
</dbReference>
<evidence type="ECO:0000313" key="2">
    <source>
        <dbReference type="EMBL" id="KAG0729532.1"/>
    </source>
</evidence>
<feature type="region of interest" description="Disordered" evidence="1">
    <location>
        <begin position="1"/>
        <end position="66"/>
    </location>
</feature>
<name>A0A8J4YL15_CHIOP</name>
<organism evidence="2 3">
    <name type="scientific">Chionoecetes opilio</name>
    <name type="common">Atlantic snow crab</name>
    <name type="synonym">Cancer opilio</name>
    <dbReference type="NCBI Taxonomy" id="41210"/>
    <lineage>
        <taxon>Eukaryota</taxon>
        <taxon>Metazoa</taxon>
        <taxon>Ecdysozoa</taxon>
        <taxon>Arthropoda</taxon>
        <taxon>Crustacea</taxon>
        <taxon>Multicrustacea</taxon>
        <taxon>Malacostraca</taxon>
        <taxon>Eumalacostraca</taxon>
        <taxon>Eucarida</taxon>
        <taxon>Decapoda</taxon>
        <taxon>Pleocyemata</taxon>
        <taxon>Brachyura</taxon>
        <taxon>Eubrachyura</taxon>
        <taxon>Majoidea</taxon>
        <taxon>Majidae</taxon>
        <taxon>Chionoecetes</taxon>
    </lineage>
</organism>
<accession>A0A8J4YL15</accession>
<dbReference type="EMBL" id="JACEEZ010001064">
    <property type="protein sequence ID" value="KAG0729532.1"/>
    <property type="molecule type" value="Genomic_DNA"/>
</dbReference>
<proteinExistence type="predicted"/>
<evidence type="ECO:0000313" key="3">
    <source>
        <dbReference type="Proteomes" id="UP000770661"/>
    </source>
</evidence>
<dbReference type="AlphaFoldDB" id="A0A8J4YL15"/>
<gene>
    <name evidence="2" type="ORF">GWK47_030124</name>
</gene>
<feature type="compositionally biased region" description="Polar residues" evidence="1">
    <location>
        <begin position="36"/>
        <end position="61"/>
    </location>
</feature>